<feature type="domain" description="PucR C-terminal helix-turn-helix" evidence="2">
    <location>
        <begin position="344"/>
        <end position="399"/>
    </location>
</feature>
<evidence type="ECO:0000259" key="2">
    <source>
        <dbReference type="Pfam" id="PF13556"/>
    </source>
</evidence>
<dbReference type="EMBL" id="AP019307">
    <property type="protein sequence ID" value="BBH16853.1"/>
    <property type="molecule type" value="Genomic_DNA"/>
</dbReference>
<protein>
    <recommendedName>
        <fullName evidence="7">PucR family transcriptional regulator</fullName>
    </recommendedName>
</protein>
<comment type="similarity">
    <text evidence="1">Belongs to the CdaR family.</text>
</comment>
<feature type="domain" description="CdaR GGDEF-like" evidence="4">
    <location>
        <begin position="185"/>
        <end position="294"/>
    </location>
</feature>
<sequence>MAEPGPFDTIVEQFVSTQSTAEAVDGWADRVMQRIGAEIPTIADDAVLAKAVEISARTQWTAFLGSIRYPEREIPMLPTAAEVATELARRGHPLAVLFRIYRVARRAIWDYITDVLTTVAPQSEESQFLIFFWNRASTWIDAVVEASTALFEAERDKVRQGAAAQKLVAVRALIEGEGTLNPREASASLGGHPLSGINTAVLLHATDIQRVTELRDGALELAQLAGARNPLIVSPGGRDLWMWIASKAAPTTDRFGSLRTWLDERGIVVAVGSPVEGIDGFRLSHLEAQRAQRMAFASQRLPNPLLFGEVETLAMLRQSPEDAARFVARTLGRLAEDTDAMARLRQTARAALEAENLEKAGEALIVHSNTVRYRLGQIEKIMGRSINERSSDLALALAYHHAFLADGT</sequence>
<evidence type="ECO:0000313" key="5">
    <source>
        <dbReference type="EMBL" id="BBH16853.1"/>
    </source>
</evidence>
<dbReference type="InterPro" id="IPR025751">
    <property type="entry name" value="RsbRD_N_dom"/>
</dbReference>
<dbReference type="KEGG" id="nbe:Back2_11400"/>
<evidence type="ECO:0000256" key="1">
    <source>
        <dbReference type="ARBA" id="ARBA00006754"/>
    </source>
</evidence>
<dbReference type="InterPro" id="IPR041522">
    <property type="entry name" value="CdaR_GGDEF"/>
</dbReference>
<organism evidence="5 6">
    <name type="scientific">Nocardioides baekrokdamisoli</name>
    <dbReference type="NCBI Taxonomy" id="1804624"/>
    <lineage>
        <taxon>Bacteria</taxon>
        <taxon>Bacillati</taxon>
        <taxon>Actinomycetota</taxon>
        <taxon>Actinomycetes</taxon>
        <taxon>Propionibacteriales</taxon>
        <taxon>Nocardioidaceae</taxon>
        <taxon>Nocardioides</taxon>
    </lineage>
</organism>
<dbReference type="OrthoDB" id="3663486at2"/>
<reference evidence="5 6" key="1">
    <citation type="submission" date="2018-11" db="EMBL/GenBank/DDBJ databases">
        <title>Complete genome sequence of Nocardioides baekrokdamisoli strain KCTC 39748.</title>
        <authorList>
            <person name="Kang S.W."/>
            <person name="Lee K.C."/>
            <person name="Kim K.K."/>
            <person name="Kim J.S."/>
            <person name="Kim D.S."/>
            <person name="Ko S.H."/>
            <person name="Yang S.H."/>
            <person name="Shin Y.K."/>
            <person name="Lee J.S."/>
        </authorList>
    </citation>
    <scope>NUCLEOTIDE SEQUENCE [LARGE SCALE GENOMIC DNA]</scope>
    <source>
        <strain evidence="5 6">KCTC 39748</strain>
    </source>
</reference>
<evidence type="ECO:0000259" key="4">
    <source>
        <dbReference type="Pfam" id="PF17853"/>
    </source>
</evidence>
<name>A0A3G9IWW3_9ACTN</name>
<proteinExistence type="inferred from homology"/>
<dbReference type="InterPro" id="IPR042070">
    <property type="entry name" value="PucR_C-HTH_sf"/>
</dbReference>
<evidence type="ECO:0000259" key="3">
    <source>
        <dbReference type="Pfam" id="PF14361"/>
    </source>
</evidence>
<dbReference type="InterPro" id="IPR025736">
    <property type="entry name" value="PucR_C-HTH_dom"/>
</dbReference>
<dbReference type="PANTHER" id="PTHR33744:SF1">
    <property type="entry name" value="DNA-BINDING TRANSCRIPTIONAL ACTIVATOR ADER"/>
    <property type="match status" value="1"/>
</dbReference>
<dbReference type="RefSeq" id="WP_125567558.1">
    <property type="nucleotide sequence ID" value="NZ_AP019307.1"/>
</dbReference>
<feature type="domain" description="RsbT co-antagonist protein RsbRD N-terminal" evidence="3">
    <location>
        <begin position="26"/>
        <end position="164"/>
    </location>
</feature>
<dbReference type="PANTHER" id="PTHR33744">
    <property type="entry name" value="CARBOHYDRATE DIACID REGULATOR"/>
    <property type="match status" value="1"/>
</dbReference>
<keyword evidence="6" id="KW-1185">Reference proteome</keyword>
<dbReference type="InterPro" id="IPR051448">
    <property type="entry name" value="CdaR-like_regulators"/>
</dbReference>
<gene>
    <name evidence="5" type="ORF">Back2_11400</name>
</gene>
<accession>A0A3G9IWW3</accession>
<dbReference type="Pfam" id="PF14361">
    <property type="entry name" value="RsbRD_N"/>
    <property type="match status" value="1"/>
</dbReference>
<dbReference type="AlphaFoldDB" id="A0A3G9IWW3"/>
<evidence type="ECO:0008006" key="7">
    <source>
        <dbReference type="Google" id="ProtNLM"/>
    </source>
</evidence>
<evidence type="ECO:0000313" key="6">
    <source>
        <dbReference type="Proteomes" id="UP000271573"/>
    </source>
</evidence>
<dbReference type="Gene3D" id="1.10.10.2840">
    <property type="entry name" value="PucR C-terminal helix-turn-helix domain"/>
    <property type="match status" value="1"/>
</dbReference>
<dbReference type="Pfam" id="PF17853">
    <property type="entry name" value="GGDEF_2"/>
    <property type="match status" value="1"/>
</dbReference>
<dbReference type="Proteomes" id="UP000271573">
    <property type="component" value="Chromosome"/>
</dbReference>
<dbReference type="Pfam" id="PF13556">
    <property type="entry name" value="HTH_30"/>
    <property type="match status" value="1"/>
</dbReference>